<organism evidence="12 13">
    <name type="scientific">Geobacter pickeringii</name>
    <dbReference type="NCBI Taxonomy" id="345632"/>
    <lineage>
        <taxon>Bacteria</taxon>
        <taxon>Pseudomonadati</taxon>
        <taxon>Thermodesulfobacteriota</taxon>
        <taxon>Desulfuromonadia</taxon>
        <taxon>Geobacterales</taxon>
        <taxon>Geobacteraceae</taxon>
        <taxon>Geobacter</taxon>
    </lineage>
</organism>
<dbReference type="GO" id="GO:0051301">
    <property type="term" value="P:cell division"/>
    <property type="evidence" value="ECO:0007669"/>
    <property type="project" value="UniProtKB-KW"/>
</dbReference>
<dbReference type="InterPro" id="IPR014169">
    <property type="entry name" value="Pal_lipo_C"/>
</dbReference>
<dbReference type="SUPFAM" id="SSF103088">
    <property type="entry name" value="OmpA-like"/>
    <property type="match status" value="1"/>
</dbReference>
<evidence type="ECO:0000256" key="8">
    <source>
        <dbReference type="HAMAP-Rule" id="MF_02204"/>
    </source>
</evidence>
<dbReference type="InterPro" id="IPR006664">
    <property type="entry name" value="OMP_bac"/>
</dbReference>
<evidence type="ECO:0000313" key="13">
    <source>
        <dbReference type="Proteomes" id="UP000057609"/>
    </source>
</evidence>
<evidence type="ECO:0000313" key="12">
    <source>
        <dbReference type="EMBL" id="AJE04737.1"/>
    </source>
</evidence>
<evidence type="ECO:0000256" key="7">
    <source>
        <dbReference type="ARBA" id="ARBA00023306"/>
    </source>
</evidence>
<gene>
    <name evidence="8" type="primary">pal</name>
    <name evidence="12" type="ORF">GPICK_16370</name>
</gene>
<evidence type="ECO:0000259" key="11">
    <source>
        <dbReference type="PROSITE" id="PS51123"/>
    </source>
</evidence>
<feature type="region of interest" description="Disordered" evidence="9">
    <location>
        <begin position="33"/>
        <end position="55"/>
    </location>
</feature>
<dbReference type="OrthoDB" id="9809164at2"/>
<evidence type="ECO:0000256" key="10">
    <source>
        <dbReference type="SAM" id="SignalP"/>
    </source>
</evidence>
<comment type="subcellular location">
    <subcellularLocation>
        <location evidence="8">Cell outer membrane</location>
        <topology evidence="8">Lipid-anchor</topology>
    </subcellularLocation>
</comment>
<name>A0A0B5BE33_9BACT</name>
<reference evidence="12 13" key="1">
    <citation type="journal article" date="2015" name="Genome Announc.">
        <title>Complete Genome of Geobacter pickeringii G13T, a Metal-Reducing Isolate from Sedimentary Kaolin Deposits.</title>
        <authorList>
            <person name="Badalamenti J.P."/>
            <person name="Bond D.R."/>
        </authorList>
    </citation>
    <scope>NUCLEOTIDE SEQUENCE [LARGE SCALE GENOMIC DNA]</scope>
    <source>
        <strain evidence="12 13">G13</strain>
    </source>
</reference>
<keyword evidence="6 8" id="KW-0449">Lipoprotein</keyword>
<dbReference type="PRINTS" id="PR01021">
    <property type="entry name" value="OMPADOMAIN"/>
</dbReference>
<dbReference type="Pfam" id="PF00691">
    <property type="entry name" value="OmpA"/>
    <property type="match status" value="1"/>
</dbReference>
<feature type="signal peptide" evidence="10">
    <location>
        <begin position="1"/>
        <end position="19"/>
    </location>
</feature>
<dbReference type="HAMAP" id="MF_02204">
    <property type="entry name" value="Pal"/>
    <property type="match status" value="1"/>
</dbReference>
<evidence type="ECO:0000256" key="1">
    <source>
        <dbReference type="ARBA" id="ARBA00022618"/>
    </source>
</evidence>
<dbReference type="InterPro" id="IPR050330">
    <property type="entry name" value="Bact_OuterMem_StrucFunc"/>
</dbReference>
<feature type="compositionally biased region" description="Pro residues" evidence="9">
    <location>
        <begin position="38"/>
        <end position="51"/>
    </location>
</feature>
<keyword evidence="5 8" id="KW-0998">Cell outer membrane</keyword>
<dbReference type="PANTHER" id="PTHR30329:SF21">
    <property type="entry name" value="LIPOPROTEIN YIAD-RELATED"/>
    <property type="match status" value="1"/>
</dbReference>
<evidence type="ECO:0000256" key="2">
    <source>
        <dbReference type="ARBA" id="ARBA00022729"/>
    </source>
</evidence>
<accession>A0A0B5BE33</accession>
<evidence type="ECO:0000256" key="4">
    <source>
        <dbReference type="ARBA" id="ARBA00023139"/>
    </source>
</evidence>
<dbReference type="Proteomes" id="UP000057609">
    <property type="component" value="Chromosome"/>
</dbReference>
<keyword evidence="3 8" id="KW-0472">Membrane</keyword>
<dbReference type="Gene3D" id="3.30.1330.60">
    <property type="entry name" value="OmpA-like domain"/>
    <property type="match status" value="1"/>
</dbReference>
<feature type="chain" id="PRO_5002100139" description="Peptidoglycan-associated lipoprotein" evidence="10">
    <location>
        <begin position="20"/>
        <end position="194"/>
    </location>
</feature>
<dbReference type="InterPro" id="IPR036737">
    <property type="entry name" value="OmpA-like_sf"/>
</dbReference>
<dbReference type="AlphaFoldDB" id="A0A0B5BE33"/>
<dbReference type="PANTHER" id="PTHR30329">
    <property type="entry name" value="STATOR ELEMENT OF FLAGELLAR MOTOR COMPLEX"/>
    <property type="match status" value="1"/>
</dbReference>
<dbReference type="STRING" id="345632.GPICK_16370"/>
<keyword evidence="1" id="KW-0132">Cell division</keyword>
<keyword evidence="2 8" id="KW-0732">Signal</keyword>
<dbReference type="KEGG" id="gpi:GPICK_16370"/>
<dbReference type="RefSeq" id="WP_039745000.1">
    <property type="nucleotide sequence ID" value="NZ_CP009788.1"/>
</dbReference>
<dbReference type="PROSITE" id="PS51257">
    <property type="entry name" value="PROKAR_LIPOPROTEIN"/>
    <property type="match status" value="1"/>
</dbReference>
<keyword evidence="4 8" id="KW-0564">Palmitate</keyword>
<proteinExistence type="inferred from homology"/>
<keyword evidence="7" id="KW-0131">Cell cycle</keyword>
<dbReference type="InterPro" id="IPR039001">
    <property type="entry name" value="Pal"/>
</dbReference>
<dbReference type="CDD" id="cd07185">
    <property type="entry name" value="OmpA_C-like"/>
    <property type="match status" value="1"/>
</dbReference>
<evidence type="ECO:0000256" key="3">
    <source>
        <dbReference type="ARBA" id="ARBA00023136"/>
    </source>
</evidence>
<dbReference type="HOGENOM" id="CLU_016890_9_0_7"/>
<dbReference type="PROSITE" id="PS51123">
    <property type="entry name" value="OMPA_2"/>
    <property type="match status" value="1"/>
</dbReference>
<dbReference type="GO" id="GO:0009279">
    <property type="term" value="C:cell outer membrane"/>
    <property type="evidence" value="ECO:0007669"/>
    <property type="project" value="UniProtKB-SubCell"/>
</dbReference>
<dbReference type="NCBIfam" id="TIGR02802">
    <property type="entry name" value="Pal_lipo"/>
    <property type="match status" value="1"/>
</dbReference>
<protein>
    <recommendedName>
        <fullName evidence="8">Peptidoglycan-associated lipoprotein</fullName>
        <shortName evidence="8">PAL</shortName>
    </recommendedName>
</protein>
<sequence>MRTGTYGLVVLFCSALMVAGGCAKKEMVKPEEGAPMVAPAPAPTPVPPPATPAKEEPMAAQPVSEVAVKAEAPQEPAKAEVAEASLERIFFDFDSYILSQPARDILYRNAEVLLKKQTAAKISLEGHCDERGSDEYNLALGEKRAKAAQDYLVTLGVAAERLSVISYGKEKPLDPAHTEEAWAKNRRVEFVIVK</sequence>
<dbReference type="InterPro" id="IPR006665">
    <property type="entry name" value="OmpA-like"/>
</dbReference>
<feature type="domain" description="OmpA-like" evidence="11">
    <location>
        <begin position="78"/>
        <end position="194"/>
    </location>
</feature>
<evidence type="ECO:0000256" key="5">
    <source>
        <dbReference type="ARBA" id="ARBA00023237"/>
    </source>
</evidence>
<comment type="similarity">
    <text evidence="8">Belongs to the Pal lipoprotein family.</text>
</comment>
<evidence type="ECO:0000256" key="9">
    <source>
        <dbReference type="SAM" id="MobiDB-lite"/>
    </source>
</evidence>
<dbReference type="EMBL" id="CP009788">
    <property type="protein sequence ID" value="AJE04737.1"/>
    <property type="molecule type" value="Genomic_DNA"/>
</dbReference>
<keyword evidence="13" id="KW-1185">Reference proteome</keyword>
<evidence type="ECO:0000256" key="6">
    <source>
        <dbReference type="ARBA" id="ARBA00023288"/>
    </source>
</evidence>